<dbReference type="GO" id="GO:0015420">
    <property type="term" value="F:ABC-type vitamin B12 transporter activity"/>
    <property type="evidence" value="ECO:0007669"/>
    <property type="project" value="UniProtKB-UniRule"/>
</dbReference>
<feature type="domain" description="CobQ/CobB/MinD/ParA nucleotide binding" evidence="5">
    <location>
        <begin position="9"/>
        <end position="233"/>
    </location>
</feature>
<dbReference type="Pfam" id="PF07685">
    <property type="entry name" value="GATase_3"/>
    <property type="match status" value="1"/>
</dbReference>
<dbReference type="Pfam" id="PF01656">
    <property type="entry name" value="CbiA"/>
    <property type="match status" value="1"/>
</dbReference>
<keyword evidence="8" id="KW-1185">Reference proteome</keyword>
<evidence type="ECO:0000313" key="7">
    <source>
        <dbReference type="EMBL" id="MBB6479074.1"/>
    </source>
</evidence>
<feature type="domain" description="CobB/CobQ-like glutamine amidotransferase" evidence="6">
    <location>
        <begin position="257"/>
        <end position="447"/>
    </location>
</feature>
<feature type="active site" evidence="4">
    <location>
        <position position="441"/>
    </location>
</feature>
<dbReference type="SUPFAM" id="SSF52317">
    <property type="entry name" value="Class I glutamine amidotransferase-like"/>
    <property type="match status" value="1"/>
</dbReference>
<dbReference type="HAMAP" id="MF_00028">
    <property type="entry name" value="CobQ"/>
    <property type="match status" value="1"/>
</dbReference>
<dbReference type="InterPro" id="IPR047045">
    <property type="entry name" value="CobQ_N"/>
</dbReference>
<reference evidence="7 8" key="1">
    <citation type="submission" date="2020-08" db="EMBL/GenBank/DDBJ databases">
        <title>Genomic Encyclopedia of Type Strains, Phase IV (KMG-IV): sequencing the most valuable type-strain genomes for metagenomic binning, comparative biology and taxonomic classification.</title>
        <authorList>
            <person name="Goeker M."/>
        </authorList>
    </citation>
    <scope>NUCLEOTIDE SEQUENCE [LARGE SCALE GENOMIC DNA]</scope>
    <source>
        <strain evidence="7 8">DSM 2461</strain>
    </source>
</reference>
<keyword evidence="7" id="KW-0436">Ligase</keyword>
<dbReference type="InterPro" id="IPR002586">
    <property type="entry name" value="CobQ/CobB/MinD/ParA_Nub-bd_dom"/>
</dbReference>
<dbReference type="GO" id="GO:0009236">
    <property type="term" value="P:cobalamin biosynthetic process"/>
    <property type="evidence" value="ECO:0007669"/>
    <property type="project" value="UniProtKB-UniRule"/>
</dbReference>
<organism evidence="7 8">
    <name type="scientific">Spirochaeta isovalerica</name>
    <dbReference type="NCBI Taxonomy" id="150"/>
    <lineage>
        <taxon>Bacteria</taxon>
        <taxon>Pseudomonadati</taxon>
        <taxon>Spirochaetota</taxon>
        <taxon>Spirochaetia</taxon>
        <taxon>Spirochaetales</taxon>
        <taxon>Spirochaetaceae</taxon>
        <taxon>Spirochaeta</taxon>
    </lineage>
</organism>
<sequence length="498" mass="54690">MKNRKAKTLMIQGTGSDVGKSLIVAALCRIYNNRGLSVAPFKAQNMALNSFVTPDGLEIGRAQALQAAASRLETSVEMNPVLIKPHGFMKSQIVVMGKPWKDLEASDYYKTKERLWNHVRESLDSLTSRYDLVICEGAGSPAEINLKDSEIVNMAVAQYLNAPVLLAADIDRGGVFASLYGTVELLDADEKALIKGFLINKFRGDVSLLEPGLKMLEDLTGGRKTVGVIPWMADPGLAQEDSVFVEKNRRFGGGPVDIVVIQLPRMSNYDDFDALLLEKGVGIRLVDHPGEIGFPSAIIIPGSKTTAADLKWMRETGMERKIIDLAETGTPVTGICGGFQMLGLSISDPFGLEGDPGDTEGMKLLPVKTHFNREKKTVRVQGHPATDRGFLQNFNEPVTGYEIHMGESVLKEGAFPLFIKNTGEEDGAVSLDGRIWGTYFHGVFNEPGFRRRWLESIGWTVSGIPRSLNEVQEEHLDRLAGIIEENCQMDLIDRIIGL</sequence>
<dbReference type="InterPro" id="IPR029062">
    <property type="entry name" value="Class_I_gatase-like"/>
</dbReference>
<dbReference type="CDD" id="cd05389">
    <property type="entry name" value="CobQ_N"/>
    <property type="match status" value="1"/>
</dbReference>
<dbReference type="NCBIfam" id="TIGR00313">
    <property type="entry name" value="cobQ"/>
    <property type="match status" value="1"/>
</dbReference>
<dbReference type="InterPro" id="IPR027417">
    <property type="entry name" value="P-loop_NTPase"/>
</dbReference>
<comment type="function">
    <text evidence="4">Catalyzes amidations at positions B, D, E, and G on adenosylcobyrinic A,C-diamide. NH(2) groups are provided by glutamine, and one molecule of ATP is hydrogenolyzed for each amidation.</text>
</comment>
<dbReference type="PROSITE" id="PS51274">
    <property type="entry name" value="GATASE_COBBQ"/>
    <property type="match status" value="1"/>
</dbReference>
<feature type="active site" description="Nucleophile" evidence="4">
    <location>
        <position position="336"/>
    </location>
</feature>
<dbReference type="UniPathway" id="UPA00148"/>
<dbReference type="GO" id="GO:0016874">
    <property type="term" value="F:ligase activity"/>
    <property type="evidence" value="ECO:0007669"/>
    <property type="project" value="UniProtKB-KW"/>
</dbReference>
<dbReference type="InterPro" id="IPR011698">
    <property type="entry name" value="GATase_3"/>
</dbReference>
<evidence type="ECO:0000259" key="6">
    <source>
        <dbReference type="Pfam" id="PF07685"/>
    </source>
</evidence>
<dbReference type="EMBL" id="JACHGJ010000001">
    <property type="protein sequence ID" value="MBB6479074.1"/>
    <property type="molecule type" value="Genomic_DNA"/>
</dbReference>
<dbReference type="Proteomes" id="UP000587760">
    <property type="component" value="Unassembled WGS sequence"/>
</dbReference>
<dbReference type="Gene3D" id="3.40.50.300">
    <property type="entry name" value="P-loop containing nucleotide triphosphate hydrolases"/>
    <property type="match status" value="1"/>
</dbReference>
<dbReference type="NCBIfam" id="NF001989">
    <property type="entry name" value="PRK00784.1"/>
    <property type="match status" value="1"/>
</dbReference>
<protein>
    <recommendedName>
        <fullName evidence="4">Cobyric acid synthase</fullName>
    </recommendedName>
</protein>
<evidence type="ECO:0000313" key="8">
    <source>
        <dbReference type="Proteomes" id="UP000587760"/>
    </source>
</evidence>
<comment type="caution">
    <text evidence="7">The sequence shown here is derived from an EMBL/GenBank/DDBJ whole genome shotgun (WGS) entry which is preliminary data.</text>
</comment>
<evidence type="ECO:0000256" key="4">
    <source>
        <dbReference type="HAMAP-Rule" id="MF_00028"/>
    </source>
</evidence>
<dbReference type="InterPro" id="IPR004459">
    <property type="entry name" value="CobQ_synth"/>
</dbReference>
<keyword evidence="3 4" id="KW-0315">Glutamine amidotransferase</keyword>
<name>A0A841R232_9SPIO</name>
<accession>A0A841R232</accession>
<gene>
    <name evidence="4" type="primary">cobQ</name>
    <name evidence="7" type="ORF">HNR50_000707</name>
</gene>
<comment type="pathway">
    <text evidence="1 4">Cofactor biosynthesis; adenosylcobalamin biosynthesis.</text>
</comment>
<evidence type="ECO:0000259" key="5">
    <source>
        <dbReference type="Pfam" id="PF01656"/>
    </source>
</evidence>
<dbReference type="RefSeq" id="WP_343060082.1">
    <property type="nucleotide sequence ID" value="NZ_JACHGJ010000001.1"/>
</dbReference>
<proteinExistence type="inferred from homology"/>
<keyword evidence="2 4" id="KW-0169">Cobalamin biosynthesis</keyword>
<dbReference type="PANTHER" id="PTHR21343:SF1">
    <property type="entry name" value="COBYRIC ACID SYNTHASE"/>
    <property type="match status" value="1"/>
</dbReference>
<dbReference type="SUPFAM" id="SSF52540">
    <property type="entry name" value="P-loop containing nucleoside triphosphate hydrolases"/>
    <property type="match status" value="1"/>
</dbReference>
<dbReference type="PANTHER" id="PTHR21343">
    <property type="entry name" value="DETHIOBIOTIN SYNTHETASE"/>
    <property type="match status" value="1"/>
</dbReference>
<dbReference type="AlphaFoldDB" id="A0A841R232"/>
<dbReference type="InterPro" id="IPR033949">
    <property type="entry name" value="CobQ_GATase1"/>
</dbReference>
<dbReference type="CDD" id="cd01750">
    <property type="entry name" value="GATase1_CobQ"/>
    <property type="match status" value="1"/>
</dbReference>
<dbReference type="Gene3D" id="3.40.50.880">
    <property type="match status" value="1"/>
</dbReference>
<evidence type="ECO:0000256" key="3">
    <source>
        <dbReference type="ARBA" id="ARBA00022962"/>
    </source>
</evidence>
<evidence type="ECO:0000256" key="1">
    <source>
        <dbReference type="ARBA" id="ARBA00004953"/>
    </source>
</evidence>
<evidence type="ECO:0000256" key="2">
    <source>
        <dbReference type="ARBA" id="ARBA00022573"/>
    </source>
</evidence>
<comment type="similarity">
    <text evidence="4">Belongs to the CobB/CobQ family. CobQ subfamily.</text>
</comment>